<evidence type="ECO:0000256" key="2">
    <source>
        <dbReference type="ARBA" id="ARBA00008770"/>
    </source>
</evidence>
<dbReference type="GO" id="GO:0046872">
    <property type="term" value="F:metal ion binding"/>
    <property type="evidence" value="ECO:0007669"/>
    <property type="project" value="UniProtKB-KW"/>
</dbReference>
<dbReference type="InterPro" id="IPR023214">
    <property type="entry name" value="HAD_sf"/>
</dbReference>
<evidence type="ECO:0000256" key="3">
    <source>
        <dbReference type="ARBA" id="ARBA00022801"/>
    </source>
</evidence>
<comment type="similarity">
    <text evidence="2 4">Belongs to the trehalose phosphatase family.</text>
</comment>
<dbReference type="SUPFAM" id="SSF56784">
    <property type="entry name" value="HAD-like"/>
    <property type="match status" value="1"/>
</dbReference>
<organism evidence="5 6">
    <name type="scientific">Pseudaminobacter soli</name>
    <name type="common">ex Zhang et al. 2022</name>
    <dbReference type="NCBI Taxonomy" id="2831468"/>
    <lineage>
        <taxon>Bacteria</taxon>
        <taxon>Pseudomonadati</taxon>
        <taxon>Pseudomonadota</taxon>
        <taxon>Alphaproteobacteria</taxon>
        <taxon>Hyphomicrobiales</taxon>
        <taxon>Phyllobacteriaceae</taxon>
        <taxon>Pseudaminobacter</taxon>
    </lineage>
</organism>
<dbReference type="EC" id="3.1.3.12" evidence="4"/>
<protein>
    <recommendedName>
        <fullName evidence="4">Trehalose 6-phosphate phosphatase</fullName>
        <ecNumber evidence="4">3.1.3.12</ecNumber>
    </recommendedName>
</protein>
<dbReference type="EMBL" id="JAGWCR010000021">
    <property type="protein sequence ID" value="MBS3652212.1"/>
    <property type="molecule type" value="Genomic_DNA"/>
</dbReference>
<evidence type="ECO:0000256" key="1">
    <source>
        <dbReference type="ARBA" id="ARBA00005199"/>
    </source>
</evidence>
<dbReference type="Pfam" id="PF02358">
    <property type="entry name" value="Trehalose_PPase"/>
    <property type="match status" value="1"/>
</dbReference>
<comment type="caution">
    <text evidence="5">The sequence shown here is derived from an EMBL/GenBank/DDBJ whole genome shotgun (WGS) entry which is preliminary data.</text>
</comment>
<evidence type="ECO:0000256" key="4">
    <source>
        <dbReference type="RuleBase" id="RU361117"/>
    </source>
</evidence>
<comment type="catalytic activity">
    <reaction evidence="4">
        <text>alpha,alpha-trehalose 6-phosphate + H2O = alpha,alpha-trehalose + phosphate</text>
        <dbReference type="Rhea" id="RHEA:23420"/>
        <dbReference type="ChEBI" id="CHEBI:15377"/>
        <dbReference type="ChEBI" id="CHEBI:16551"/>
        <dbReference type="ChEBI" id="CHEBI:43474"/>
        <dbReference type="ChEBI" id="CHEBI:58429"/>
        <dbReference type="EC" id="3.1.3.12"/>
    </reaction>
</comment>
<dbReference type="Gene3D" id="3.40.50.1000">
    <property type="entry name" value="HAD superfamily/HAD-like"/>
    <property type="match status" value="1"/>
</dbReference>
<keyword evidence="4" id="KW-0479">Metal-binding</keyword>
<keyword evidence="4" id="KW-0460">Magnesium</keyword>
<dbReference type="Gene3D" id="3.30.70.1020">
    <property type="entry name" value="Trehalose-6-phosphate phosphatase related protein, domain 2"/>
    <property type="match status" value="1"/>
</dbReference>
<evidence type="ECO:0000313" key="5">
    <source>
        <dbReference type="EMBL" id="MBS3652212.1"/>
    </source>
</evidence>
<evidence type="ECO:0000313" key="6">
    <source>
        <dbReference type="Proteomes" id="UP000680348"/>
    </source>
</evidence>
<comment type="pathway">
    <text evidence="1 4">Glycan biosynthesis; trehalose biosynthesis.</text>
</comment>
<dbReference type="AlphaFoldDB" id="A0A942EBS0"/>
<sequence>MRSLPPSPTRPFALFLDIDGTLIEHQPNPEGISVDPVLRELLISAGEAVDGALAFITGRTIAMVDRVFRPLELPVAGLYGLEHRMTPGGEIEAADEPEDMRAVADALEREFAENKGIYFERKGPVLAIHTRAAPEALERVKTAAEAALPSLSDGYRIVVGNAGLEFLPVNAMKSAAIDRFMQIEPFADRFPVFIGDDVSDESGFSFVNELGGMSIRVRPRGETEARYVLPDVAAVREWLAEQVLPERRARKAG</sequence>
<dbReference type="NCBIfam" id="TIGR01484">
    <property type="entry name" value="HAD-SF-IIB"/>
    <property type="match status" value="1"/>
</dbReference>
<dbReference type="InterPro" id="IPR044651">
    <property type="entry name" value="OTSB-like"/>
</dbReference>
<dbReference type="GO" id="GO:0004805">
    <property type="term" value="F:trehalose-phosphatase activity"/>
    <property type="evidence" value="ECO:0007669"/>
    <property type="project" value="UniProtKB-EC"/>
</dbReference>
<dbReference type="InterPro" id="IPR006379">
    <property type="entry name" value="HAD-SF_hydro_IIB"/>
</dbReference>
<dbReference type="NCBIfam" id="TIGR00685">
    <property type="entry name" value="T6PP"/>
    <property type="match status" value="1"/>
</dbReference>
<keyword evidence="3 4" id="KW-0378">Hydrolase</keyword>
<dbReference type="RefSeq" id="WP_188257766.1">
    <property type="nucleotide sequence ID" value="NZ_JABVCF010000021.1"/>
</dbReference>
<reference evidence="5" key="1">
    <citation type="submission" date="2021-04" db="EMBL/GenBank/DDBJ databases">
        <title>Pseudaminobacter soli sp. nov., isolated from paddy soil contaminated by heavy metals.</title>
        <authorList>
            <person name="Zhang K."/>
        </authorList>
    </citation>
    <scope>NUCLEOTIDE SEQUENCE</scope>
    <source>
        <strain evidence="5">19-2017</strain>
    </source>
</reference>
<proteinExistence type="inferred from homology"/>
<name>A0A942EBS0_9HYPH</name>
<dbReference type="InterPro" id="IPR003337">
    <property type="entry name" value="Trehalose_PPase"/>
</dbReference>
<keyword evidence="6" id="KW-1185">Reference proteome</keyword>
<gene>
    <name evidence="5" type="primary">otsB</name>
    <name evidence="5" type="ORF">KEU06_26815</name>
</gene>
<accession>A0A942EBS0</accession>
<dbReference type="Proteomes" id="UP000680348">
    <property type="component" value="Unassembled WGS sequence"/>
</dbReference>
<comment type="cofactor">
    <cofactor evidence="4">
        <name>Mg(2+)</name>
        <dbReference type="ChEBI" id="CHEBI:18420"/>
    </cofactor>
</comment>
<dbReference type="GO" id="GO:0005992">
    <property type="term" value="P:trehalose biosynthetic process"/>
    <property type="evidence" value="ECO:0007669"/>
    <property type="project" value="InterPro"/>
</dbReference>
<dbReference type="PANTHER" id="PTHR43768">
    <property type="entry name" value="TREHALOSE 6-PHOSPHATE PHOSPHATASE"/>
    <property type="match status" value="1"/>
</dbReference>
<dbReference type="InterPro" id="IPR036412">
    <property type="entry name" value="HAD-like_sf"/>
</dbReference>
<dbReference type="PANTHER" id="PTHR43768:SF3">
    <property type="entry name" value="TREHALOSE 6-PHOSPHATE PHOSPHATASE"/>
    <property type="match status" value="1"/>
</dbReference>
<comment type="function">
    <text evidence="4">Removes the phosphate from trehalose 6-phosphate to produce free trehalose.</text>
</comment>